<organism evidence="3 4">
    <name type="scientific">Posidoniimonas corsicana</name>
    <dbReference type="NCBI Taxonomy" id="1938618"/>
    <lineage>
        <taxon>Bacteria</taxon>
        <taxon>Pseudomonadati</taxon>
        <taxon>Planctomycetota</taxon>
        <taxon>Planctomycetia</taxon>
        <taxon>Pirellulales</taxon>
        <taxon>Lacipirellulaceae</taxon>
        <taxon>Posidoniimonas</taxon>
    </lineage>
</organism>
<evidence type="ECO:0000256" key="1">
    <source>
        <dbReference type="SAM" id="Phobius"/>
    </source>
</evidence>
<dbReference type="PANTHER" id="PTHR30093:SF2">
    <property type="entry name" value="TYPE II SECRETION SYSTEM PROTEIN H"/>
    <property type="match status" value="1"/>
</dbReference>
<dbReference type="PANTHER" id="PTHR30093">
    <property type="entry name" value="GENERAL SECRETION PATHWAY PROTEIN G"/>
    <property type="match status" value="1"/>
</dbReference>
<gene>
    <name evidence="3" type="ORF">KOR34_02780</name>
</gene>
<feature type="transmembrane region" description="Helical" evidence="1">
    <location>
        <begin position="20"/>
        <end position="41"/>
    </location>
</feature>
<evidence type="ECO:0000313" key="3">
    <source>
        <dbReference type="EMBL" id="TWT35387.1"/>
    </source>
</evidence>
<dbReference type="AlphaFoldDB" id="A0A5C5VBP2"/>
<name>A0A5C5VBP2_9BACT</name>
<dbReference type="Pfam" id="PF07596">
    <property type="entry name" value="SBP_bac_10"/>
    <property type="match status" value="1"/>
</dbReference>
<dbReference type="EMBL" id="SIHJ01000001">
    <property type="protein sequence ID" value="TWT35387.1"/>
    <property type="molecule type" value="Genomic_DNA"/>
</dbReference>
<dbReference type="InterPro" id="IPR045584">
    <property type="entry name" value="Pilin-like"/>
</dbReference>
<comment type="caution">
    <text evidence="3">The sequence shown here is derived from an EMBL/GenBank/DDBJ whole genome shotgun (WGS) entry which is preliminary data.</text>
</comment>
<dbReference type="RefSeq" id="WP_146561523.1">
    <property type="nucleotide sequence ID" value="NZ_SIHJ01000001.1"/>
</dbReference>
<evidence type="ECO:0000313" key="4">
    <source>
        <dbReference type="Proteomes" id="UP000316714"/>
    </source>
</evidence>
<protein>
    <recommendedName>
        <fullName evidence="2">DUF1559 domain-containing protein</fullName>
    </recommendedName>
</protein>
<evidence type="ECO:0000259" key="2">
    <source>
        <dbReference type="Pfam" id="PF07596"/>
    </source>
</evidence>
<reference evidence="3 4" key="1">
    <citation type="submission" date="2019-02" db="EMBL/GenBank/DDBJ databases">
        <title>Deep-cultivation of Planctomycetes and their phenomic and genomic characterization uncovers novel biology.</title>
        <authorList>
            <person name="Wiegand S."/>
            <person name="Jogler M."/>
            <person name="Boedeker C."/>
            <person name="Pinto D."/>
            <person name="Vollmers J."/>
            <person name="Rivas-Marin E."/>
            <person name="Kohn T."/>
            <person name="Peeters S.H."/>
            <person name="Heuer A."/>
            <person name="Rast P."/>
            <person name="Oberbeckmann S."/>
            <person name="Bunk B."/>
            <person name="Jeske O."/>
            <person name="Meyerdierks A."/>
            <person name="Storesund J.E."/>
            <person name="Kallscheuer N."/>
            <person name="Luecker S."/>
            <person name="Lage O.M."/>
            <person name="Pohl T."/>
            <person name="Merkel B.J."/>
            <person name="Hornburger P."/>
            <person name="Mueller R.-W."/>
            <person name="Bruemmer F."/>
            <person name="Labrenz M."/>
            <person name="Spormann A.M."/>
            <person name="Op Den Camp H."/>
            <person name="Overmann J."/>
            <person name="Amann R."/>
            <person name="Jetten M.S.M."/>
            <person name="Mascher T."/>
            <person name="Medema M.H."/>
            <person name="Devos D.P."/>
            <person name="Kaster A.-K."/>
            <person name="Ovreas L."/>
            <person name="Rohde M."/>
            <person name="Galperin M.Y."/>
            <person name="Jogler C."/>
        </authorList>
    </citation>
    <scope>NUCLEOTIDE SEQUENCE [LARGE SCALE GENOMIC DNA]</scope>
    <source>
        <strain evidence="3 4">KOR34</strain>
    </source>
</reference>
<dbReference type="OrthoDB" id="282726at2"/>
<proteinExistence type="predicted"/>
<dbReference type="NCBIfam" id="TIGR02532">
    <property type="entry name" value="IV_pilin_GFxxxE"/>
    <property type="match status" value="1"/>
</dbReference>
<keyword evidence="4" id="KW-1185">Reference proteome</keyword>
<dbReference type="InterPro" id="IPR011453">
    <property type="entry name" value="DUF1559"/>
</dbReference>
<accession>A0A5C5VBP2</accession>
<dbReference type="InterPro" id="IPR027558">
    <property type="entry name" value="Pre_pil_HX9DG_C"/>
</dbReference>
<keyword evidence="1" id="KW-1133">Transmembrane helix</keyword>
<keyword evidence="1" id="KW-0472">Membrane</keyword>
<dbReference type="Pfam" id="PF07963">
    <property type="entry name" value="N_methyl"/>
    <property type="match status" value="1"/>
</dbReference>
<sequence>MRTGYNTPNRRQHRQAAFTLVELLVVIAIIGVLIALLLPAVQSAREAARRMSCTNNLKNIGLAVLNYESTKGELPPSRLGPDSTGTDEVRNLRTAVERSGASGFVLMLPQLELQSTYDGLEIFDKNSIWPAGIYDPSGNWHNPAYVPAREPLLATRPDIFVCPSDTSLPYSENPRFQSWSAAPATGSYAFNGGHRGPNSPEPVNACLTKHNNTGPHLYWKAKKLRHVIDGTSKTFSTGEVIDAHTVDGSNLWTYAFRYADCFRVTNVALNTPTGVDAKAVGTNAAVVNGAFASRHIGGGNFTFLDGHVEFIADGVDFTLYQDMSTIAGTPEERDAIDNDYCD</sequence>
<dbReference type="Proteomes" id="UP000316714">
    <property type="component" value="Unassembled WGS sequence"/>
</dbReference>
<dbReference type="Gene3D" id="3.30.700.10">
    <property type="entry name" value="Glycoprotein, Type 4 Pilin"/>
    <property type="match status" value="1"/>
</dbReference>
<dbReference type="SUPFAM" id="SSF54523">
    <property type="entry name" value="Pili subunits"/>
    <property type="match status" value="1"/>
</dbReference>
<dbReference type="InterPro" id="IPR012902">
    <property type="entry name" value="N_methyl_site"/>
</dbReference>
<feature type="domain" description="DUF1559" evidence="2">
    <location>
        <begin position="42"/>
        <end position="317"/>
    </location>
</feature>
<dbReference type="NCBIfam" id="TIGR04294">
    <property type="entry name" value="pre_pil_HX9DG"/>
    <property type="match status" value="1"/>
</dbReference>
<keyword evidence="1" id="KW-0812">Transmembrane</keyword>